<protein>
    <submittedName>
        <fullName evidence="8">Putative mitochondrial chaperone BCS1-B</fullName>
    </submittedName>
</protein>
<dbReference type="Proteomes" id="UP000623129">
    <property type="component" value="Unassembled WGS sequence"/>
</dbReference>
<proteinExistence type="inferred from homology"/>
<dbReference type="Pfam" id="PF14363">
    <property type="entry name" value="AAA_assoc"/>
    <property type="match status" value="1"/>
</dbReference>
<reference evidence="8" key="1">
    <citation type="submission" date="2020-01" db="EMBL/GenBank/DDBJ databases">
        <title>Genome sequence of Kobresia littledalei, the first chromosome-level genome in the family Cyperaceae.</title>
        <authorList>
            <person name="Qu G."/>
        </authorList>
    </citation>
    <scope>NUCLEOTIDE SEQUENCE</scope>
    <source>
        <strain evidence="8">C.B.Clarke</strain>
        <tissue evidence="8">Leaf</tissue>
    </source>
</reference>
<dbReference type="GO" id="GO:0016887">
    <property type="term" value="F:ATP hydrolysis activity"/>
    <property type="evidence" value="ECO:0007669"/>
    <property type="project" value="InterPro"/>
</dbReference>
<evidence type="ECO:0000313" key="8">
    <source>
        <dbReference type="EMBL" id="KAF3322450.1"/>
    </source>
</evidence>
<keyword evidence="3" id="KW-0460">Magnesium</keyword>
<dbReference type="Pfam" id="PF00004">
    <property type="entry name" value="AAA"/>
    <property type="match status" value="1"/>
</dbReference>
<organism evidence="8 9">
    <name type="scientific">Carex littledalei</name>
    <dbReference type="NCBI Taxonomy" id="544730"/>
    <lineage>
        <taxon>Eukaryota</taxon>
        <taxon>Viridiplantae</taxon>
        <taxon>Streptophyta</taxon>
        <taxon>Embryophyta</taxon>
        <taxon>Tracheophyta</taxon>
        <taxon>Spermatophyta</taxon>
        <taxon>Magnoliopsida</taxon>
        <taxon>Liliopsida</taxon>
        <taxon>Poales</taxon>
        <taxon>Cyperaceae</taxon>
        <taxon>Cyperoideae</taxon>
        <taxon>Cariceae</taxon>
        <taxon>Carex</taxon>
        <taxon>Carex subgen. Euthyceras</taxon>
    </lineage>
</organism>
<evidence type="ECO:0000256" key="5">
    <source>
        <dbReference type="SAM" id="MobiDB-lite"/>
    </source>
</evidence>
<feature type="domain" description="AAA+ ATPase" evidence="7">
    <location>
        <begin position="229"/>
        <end position="353"/>
    </location>
</feature>
<evidence type="ECO:0000256" key="1">
    <source>
        <dbReference type="ARBA" id="ARBA00001946"/>
    </source>
</evidence>
<dbReference type="Gene3D" id="6.10.280.40">
    <property type="match status" value="1"/>
</dbReference>
<evidence type="ECO:0000256" key="4">
    <source>
        <dbReference type="ARBA" id="ARBA00049360"/>
    </source>
</evidence>
<accession>A0A833QAC6</accession>
<keyword evidence="6" id="KW-0472">Membrane</keyword>
<keyword evidence="9" id="KW-1185">Reference proteome</keyword>
<evidence type="ECO:0000256" key="3">
    <source>
        <dbReference type="ARBA" id="ARBA00022842"/>
    </source>
</evidence>
<name>A0A833QAC6_9POAL</name>
<comment type="catalytic activity">
    <reaction evidence="4">
        <text>ATP + H2O = ADP + phosphate + H(+)</text>
        <dbReference type="Rhea" id="RHEA:13065"/>
        <dbReference type="ChEBI" id="CHEBI:15377"/>
        <dbReference type="ChEBI" id="CHEBI:15378"/>
        <dbReference type="ChEBI" id="CHEBI:30616"/>
        <dbReference type="ChEBI" id="CHEBI:43474"/>
        <dbReference type="ChEBI" id="CHEBI:456216"/>
    </reaction>
</comment>
<feature type="region of interest" description="Disordered" evidence="5">
    <location>
        <begin position="462"/>
        <end position="485"/>
    </location>
</feature>
<dbReference type="PANTHER" id="PTHR23070">
    <property type="entry name" value="BCS1 AAA-TYPE ATPASE"/>
    <property type="match status" value="1"/>
</dbReference>
<evidence type="ECO:0000259" key="7">
    <source>
        <dbReference type="SMART" id="SM00382"/>
    </source>
</evidence>
<dbReference type="GO" id="GO:0006950">
    <property type="term" value="P:response to stress"/>
    <property type="evidence" value="ECO:0007669"/>
    <property type="project" value="UniProtKB-ARBA"/>
</dbReference>
<comment type="cofactor">
    <cofactor evidence="1">
        <name>Mg(2+)</name>
        <dbReference type="ChEBI" id="CHEBI:18420"/>
    </cofactor>
</comment>
<feature type="transmembrane region" description="Helical" evidence="6">
    <location>
        <begin position="6"/>
        <end position="25"/>
    </location>
</feature>
<dbReference type="OrthoDB" id="10251412at2759"/>
<evidence type="ECO:0000256" key="2">
    <source>
        <dbReference type="ARBA" id="ARBA00007448"/>
    </source>
</evidence>
<dbReference type="InterPro" id="IPR027417">
    <property type="entry name" value="P-loop_NTPase"/>
</dbReference>
<dbReference type="InterPro" id="IPR025753">
    <property type="entry name" value="AAA_N_dom"/>
</dbReference>
<dbReference type="Gene3D" id="3.40.50.300">
    <property type="entry name" value="P-loop containing nucleotide triphosphate hydrolases"/>
    <property type="match status" value="1"/>
</dbReference>
<gene>
    <name evidence="8" type="ORF">FCM35_KLT13591</name>
</gene>
<comment type="similarity">
    <text evidence="2">Belongs to the AAA ATPase family. BCS1 subfamily.</text>
</comment>
<keyword evidence="6" id="KW-0812">Transmembrane</keyword>
<dbReference type="AlphaFoldDB" id="A0A833QAC6"/>
<dbReference type="EMBL" id="SWLB01000025">
    <property type="protein sequence ID" value="KAF3322450.1"/>
    <property type="molecule type" value="Genomic_DNA"/>
</dbReference>
<dbReference type="SUPFAM" id="SSF52540">
    <property type="entry name" value="P-loop containing nucleoside triphosphate hydrolases"/>
    <property type="match status" value="1"/>
</dbReference>
<comment type="caution">
    <text evidence="8">The sequence shown here is derived from an EMBL/GenBank/DDBJ whole genome shotgun (WGS) entry which is preliminary data.</text>
</comment>
<dbReference type="GO" id="GO:0005524">
    <property type="term" value="F:ATP binding"/>
    <property type="evidence" value="ECO:0007669"/>
    <property type="project" value="InterPro"/>
</dbReference>
<dbReference type="InterPro" id="IPR003593">
    <property type="entry name" value="AAA+_ATPase"/>
</dbReference>
<dbReference type="InterPro" id="IPR058017">
    <property type="entry name" value="At3g28540-like_C"/>
</dbReference>
<evidence type="ECO:0000256" key="6">
    <source>
        <dbReference type="SAM" id="Phobius"/>
    </source>
</evidence>
<dbReference type="InterPro" id="IPR050747">
    <property type="entry name" value="Mitochondrial_chaperone_BCS1"/>
</dbReference>
<sequence length="485" mass="54346">MLIPPHWPPILVTAAVGLILLRLILSYKSILFLLSRWWRWLDDKAQVYQYFEIPRYSQTSEEAENPLYRKAVSYVASLPSLEDSDSASLFFSPARKSNDFSLSLQLGPGQTVQDSFQGARLSWSNPGGGGPPKLVLRVRRQDRTRVLRPYLQYVESVSDETEARRRDLKLFTNSTSGFDRGHVWSSVAFTHPASIDTLAMDPELKNRISNDLESFLKGRNYYHNLGRVWRRSYLLYGAPGTGKSSFAAAMARFLGYDVYDVDLTRVAGSDLQTLLARTTPKSLILIEDLDRHLAEGTVHLSEILNFMDGIFSCCGEERVMVFTMSSDDKEGGIDPAVLRPGRLDVHIHFPMCDFAAFKTLAGNYLGIKEHKLFPQVEEEFQSGARLSPAEVGEIMITNRGSPNRAIKTVIGALQHTSRSGSVTRRGEENRVGEEAGGLQFGRETTIKEFKKLYGLIKVKSRREGPPISEGMPTTPGDPYRIAKEG</sequence>
<evidence type="ECO:0000313" key="9">
    <source>
        <dbReference type="Proteomes" id="UP000623129"/>
    </source>
</evidence>
<dbReference type="InterPro" id="IPR003959">
    <property type="entry name" value="ATPase_AAA_core"/>
</dbReference>
<dbReference type="SMART" id="SM00382">
    <property type="entry name" value="AAA"/>
    <property type="match status" value="1"/>
</dbReference>
<dbReference type="Pfam" id="PF25568">
    <property type="entry name" value="AAA_lid_At3g28540"/>
    <property type="match status" value="1"/>
</dbReference>
<keyword evidence="6" id="KW-1133">Transmembrane helix</keyword>